<evidence type="ECO:0000259" key="10">
    <source>
        <dbReference type="Pfam" id="PF00590"/>
    </source>
</evidence>
<reference evidence="12" key="1">
    <citation type="submission" date="2022-11" db="UniProtKB">
        <authorList>
            <consortium name="WormBaseParasite"/>
        </authorList>
    </citation>
    <scope>IDENTIFICATION</scope>
</reference>
<feature type="binding site" evidence="9">
    <location>
        <begin position="115"/>
        <end position="116"/>
    </location>
    <ligand>
        <name>S-adenosyl-L-methionine</name>
        <dbReference type="ChEBI" id="CHEBI:59789"/>
    </ligand>
</feature>
<dbReference type="AlphaFoldDB" id="A0A914CDU7"/>
<feature type="binding site" evidence="9">
    <location>
        <position position="228"/>
    </location>
    <ligand>
        <name>S-adenosyl-L-methionine</name>
        <dbReference type="ChEBI" id="CHEBI:59789"/>
    </ligand>
</feature>
<dbReference type="GO" id="GO:0141133">
    <property type="term" value="F:diphthine methyl ester synthase activity"/>
    <property type="evidence" value="ECO:0007669"/>
    <property type="project" value="UniProtKB-EC"/>
</dbReference>
<dbReference type="PANTHER" id="PTHR10882:SF0">
    <property type="entry name" value="DIPHTHINE METHYL ESTER SYNTHASE"/>
    <property type="match status" value="1"/>
</dbReference>
<organism evidence="11 12">
    <name type="scientific">Acrobeloides nanus</name>
    <dbReference type="NCBI Taxonomy" id="290746"/>
    <lineage>
        <taxon>Eukaryota</taxon>
        <taxon>Metazoa</taxon>
        <taxon>Ecdysozoa</taxon>
        <taxon>Nematoda</taxon>
        <taxon>Chromadorea</taxon>
        <taxon>Rhabditida</taxon>
        <taxon>Tylenchina</taxon>
        <taxon>Cephalobomorpha</taxon>
        <taxon>Cephaloboidea</taxon>
        <taxon>Cephalobidae</taxon>
        <taxon>Acrobeloides</taxon>
    </lineage>
</organism>
<comment type="pathway">
    <text evidence="2">Protein modification; peptidyl-diphthamide biosynthesis.</text>
</comment>
<dbReference type="InterPro" id="IPR014777">
    <property type="entry name" value="4pyrrole_Mease_sub1"/>
</dbReference>
<dbReference type="WBParaSite" id="ACRNAN_Path_844.g3247.t1">
    <property type="protein sequence ID" value="ACRNAN_Path_844.g3247.t1"/>
    <property type="gene ID" value="ACRNAN_Path_844.g3247"/>
</dbReference>
<comment type="catalytic activity">
    <reaction evidence="8">
        <text>2-[(3S)-amino-3-carboxypropyl]-L-histidyl-[translation elongation factor 2] + 4 S-adenosyl-L-methionine = diphthine methyl ester-[translation elongation factor 2] + 4 S-adenosyl-L-homocysteine + 3 H(+)</text>
        <dbReference type="Rhea" id="RHEA:42652"/>
        <dbReference type="Rhea" id="RHEA-COMP:9749"/>
        <dbReference type="Rhea" id="RHEA-COMP:10173"/>
        <dbReference type="ChEBI" id="CHEBI:15378"/>
        <dbReference type="ChEBI" id="CHEBI:57856"/>
        <dbReference type="ChEBI" id="CHEBI:59789"/>
        <dbReference type="ChEBI" id="CHEBI:73995"/>
        <dbReference type="ChEBI" id="CHEBI:79005"/>
        <dbReference type="EC" id="2.1.1.314"/>
    </reaction>
</comment>
<keyword evidence="11" id="KW-1185">Reference proteome</keyword>
<accession>A0A914CDU7</accession>
<evidence type="ECO:0000256" key="6">
    <source>
        <dbReference type="ARBA" id="ARBA00022679"/>
    </source>
</evidence>
<keyword evidence="5" id="KW-0489">Methyltransferase</keyword>
<dbReference type="GO" id="GO:0017183">
    <property type="term" value="P:protein histidyl modification to diphthamide"/>
    <property type="evidence" value="ECO:0007669"/>
    <property type="project" value="InterPro"/>
</dbReference>
<dbReference type="HAMAP" id="MF_01084">
    <property type="entry name" value="Diphthine_synth"/>
    <property type="match status" value="1"/>
</dbReference>
<evidence type="ECO:0000256" key="2">
    <source>
        <dbReference type="ARBA" id="ARBA00005156"/>
    </source>
</evidence>
<evidence type="ECO:0000313" key="12">
    <source>
        <dbReference type="WBParaSite" id="ACRNAN_Path_844.g3247.t1"/>
    </source>
</evidence>
<dbReference type="GO" id="GO:0032259">
    <property type="term" value="P:methylation"/>
    <property type="evidence" value="ECO:0007669"/>
    <property type="project" value="UniProtKB-KW"/>
</dbReference>
<dbReference type="Gene3D" id="3.30.950.10">
    <property type="entry name" value="Methyltransferase, Cobalt-precorrin-4 Transmethylase, Domain 2"/>
    <property type="match status" value="1"/>
</dbReference>
<dbReference type="InterPro" id="IPR000878">
    <property type="entry name" value="4pyrrol_Mease"/>
</dbReference>
<dbReference type="EC" id="2.1.1.314" evidence="4"/>
<dbReference type="SUPFAM" id="SSF53790">
    <property type="entry name" value="Tetrapyrrole methylase"/>
    <property type="match status" value="1"/>
</dbReference>
<dbReference type="Gene3D" id="3.40.1010.10">
    <property type="entry name" value="Cobalt-precorrin-4 Transmethylase, Domain 1"/>
    <property type="match status" value="1"/>
</dbReference>
<feature type="binding site" evidence="9">
    <location>
        <position position="254"/>
    </location>
    <ligand>
        <name>S-adenosyl-L-methionine</name>
        <dbReference type="ChEBI" id="CHEBI:59789"/>
    </ligand>
</feature>
<keyword evidence="7 9" id="KW-0949">S-adenosyl-L-methionine</keyword>
<evidence type="ECO:0000256" key="1">
    <source>
        <dbReference type="ARBA" id="ARBA00004006"/>
    </source>
</evidence>
<dbReference type="FunFam" id="3.40.1010.10:FF:000004">
    <property type="entry name" value="Putative diphthine synthase"/>
    <property type="match status" value="1"/>
</dbReference>
<feature type="domain" description="Tetrapyrrole methylase" evidence="10">
    <location>
        <begin position="3"/>
        <end position="243"/>
    </location>
</feature>
<feature type="binding site" evidence="9">
    <location>
        <position position="10"/>
    </location>
    <ligand>
        <name>S-adenosyl-L-methionine</name>
        <dbReference type="ChEBI" id="CHEBI:59789"/>
    </ligand>
</feature>
<protein>
    <recommendedName>
        <fullName evidence="4">diphthine methyl ester synthase</fullName>
        <ecNumber evidence="4">2.1.1.314</ecNumber>
    </recommendedName>
</protein>
<sequence length="278" mass="31134">MVLYLIGLGLGNVEDITVRGLKIVKQCAKVYLEAYTSILCYGLETKQLEEFYEREVIIADRDLVENLADTLLEEAKDLDVALLVVGDPFGATTHADLVLRAKSSGVEVKVVHNVSILNAVGCCGLQLYSFGETVSIVMWTENWQPDSFYDKISANRQHGLHTLCLLDIKTKEQSVENLIKGRKIYEPPRYLTCSEAASQLIKILERKSEMGIIPAYDENTKVVALARVGWDDQKIVYCTLKELSTEVDMGPPLHSLIIPGPQTHPMELELLETFAYKK</sequence>
<feature type="binding site" evidence="9">
    <location>
        <position position="166"/>
    </location>
    <ligand>
        <name>S-adenosyl-L-methionine</name>
        <dbReference type="ChEBI" id="CHEBI:59789"/>
    </ligand>
</feature>
<dbReference type="FunFam" id="3.30.950.10:FF:000004">
    <property type="entry name" value="Diphthine synthase putative"/>
    <property type="match status" value="1"/>
</dbReference>
<dbReference type="Proteomes" id="UP000887540">
    <property type="component" value="Unplaced"/>
</dbReference>
<feature type="binding site" evidence="9">
    <location>
        <position position="87"/>
    </location>
    <ligand>
        <name>S-adenosyl-L-methionine</name>
        <dbReference type="ChEBI" id="CHEBI:59789"/>
    </ligand>
</feature>
<comment type="function">
    <text evidence="1">S-adenosyl-L-methionine-dependent methyltransferase that catalyzes four methylations of the modified target histidine residue in translation elongation factor 2 (EF-2), to form an intermediate called diphthine methyl ester. The four successive methylation reactions represent the second step of diphthamide biosynthesis.</text>
</comment>
<keyword evidence="6" id="KW-0808">Transferase</keyword>
<dbReference type="NCBIfam" id="TIGR00522">
    <property type="entry name" value="dph5"/>
    <property type="match status" value="1"/>
</dbReference>
<evidence type="ECO:0000256" key="3">
    <source>
        <dbReference type="ARBA" id="ARBA00006729"/>
    </source>
</evidence>
<dbReference type="InterPro" id="IPR004551">
    <property type="entry name" value="Dphthn_synthase"/>
</dbReference>
<evidence type="ECO:0000256" key="7">
    <source>
        <dbReference type="ARBA" id="ARBA00022691"/>
    </source>
</evidence>
<dbReference type="PANTHER" id="PTHR10882">
    <property type="entry name" value="DIPHTHINE SYNTHASE"/>
    <property type="match status" value="1"/>
</dbReference>
<dbReference type="InterPro" id="IPR035996">
    <property type="entry name" value="4pyrrol_Methylase_sf"/>
</dbReference>
<evidence type="ECO:0000256" key="5">
    <source>
        <dbReference type="ARBA" id="ARBA00022603"/>
    </source>
</evidence>
<evidence type="ECO:0000256" key="4">
    <source>
        <dbReference type="ARBA" id="ARBA00011927"/>
    </source>
</evidence>
<name>A0A914CDU7_9BILA</name>
<dbReference type="PIRSF" id="PIRSF036432">
    <property type="entry name" value="Diphthine_synth"/>
    <property type="match status" value="1"/>
</dbReference>
<feature type="binding site" evidence="9">
    <location>
        <position position="90"/>
    </location>
    <ligand>
        <name>S-adenosyl-L-methionine</name>
        <dbReference type="ChEBI" id="CHEBI:59789"/>
    </ligand>
</feature>
<evidence type="ECO:0000313" key="11">
    <source>
        <dbReference type="Proteomes" id="UP000887540"/>
    </source>
</evidence>
<evidence type="ECO:0000256" key="9">
    <source>
        <dbReference type="PIRSR" id="PIRSR036432-1"/>
    </source>
</evidence>
<dbReference type="InterPro" id="IPR014776">
    <property type="entry name" value="4pyrrole_Mease_sub2"/>
</dbReference>
<evidence type="ECO:0000256" key="8">
    <source>
        <dbReference type="ARBA" id="ARBA00048752"/>
    </source>
</evidence>
<dbReference type="Pfam" id="PF00590">
    <property type="entry name" value="TP_methylase"/>
    <property type="match status" value="1"/>
</dbReference>
<comment type="similarity">
    <text evidence="3">Belongs to the diphthine synthase family.</text>
</comment>
<dbReference type="CDD" id="cd11647">
    <property type="entry name" value="DHP5_DphB"/>
    <property type="match status" value="1"/>
</dbReference>
<proteinExistence type="inferred from homology"/>